<accession>A0A1I7DU39</accession>
<sequence>MKRTILFLILSSFFVINACGPKGPSENELLREEVIAVHDEVMPEMGKLKSLERQALEKVDELADQTPTDSTKIQEFKALAYDLNHAHEAMFAWMRQYEPKDGDQSPEELKKYLDEQMVLVSEVNEEMKEALAKADDLLK</sequence>
<evidence type="ECO:0000313" key="3">
    <source>
        <dbReference type="Proteomes" id="UP000199673"/>
    </source>
</evidence>
<evidence type="ECO:0000256" key="1">
    <source>
        <dbReference type="SAM" id="SignalP"/>
    </source>
</evidence>
<dbReference type="AlphaFoldDB" id="A0A1I7DU39"/>
<keyword evidence="1" id="KW-0732">Signal</keyword>
<feature type="chain" id="PRO_5011505334" description="Viral A-type inclusion protein" evidence="1">
    <location>
        <begin position="19"/>
        <end position="139"/>
    </location>
</feature>
<dbReference type="EMBL" id="FPBF01000008">
    <property type="protein sequence ID" value="SFU15192.1"/>
    <property type="molecule type" value="Genomic_DNA"/>
</dbReference>
<gene>
    <name evidence="2" type="ORF">SAMN04489724_4365</name>
</gene>
<reference evidence="3" key="1">
    <citation type="submission" date="2016-10" db="EMBL/GenBank/DDBJ databases">
        <authorList>
            <person name="Varghese N."/>
            <person name="Submissions S."/>
        </authorList>
    </citation>
    <scope>NUCLEOTIDE SEQUENCE [LARGE SCALE GENOMIC DNA]</scope>
    <source>
        <strain evidence="3">DSM 23445</strain>
    </source>
</reference>
<feature type="signal peptide" evidence="1">
    <location>
        <begin position="1"/>
        <end position="18"/>
    </location>
</feature>
<name>A0A1I7DU39_9BACT</name>
<dbReference type="OrthoDB" id="1436925at2"/>
<keyword evidence="3" id="KW-1185">Reference proteome</keyword>
<dbReference type="STRING" id="305507.SAMN04489724_4365"/>
<evidence type="ECO:0000313" key="2">
    <source>
        <dbReference type="EMBL" id="SFU15192.1"/>
    </source>
</evidence>
<organism evidence="2 3">
    <name type="scientific">Algoriphagus locisalis</name>
    <dbReference type="NCBI Taxonomy" id="305507"/>
    <lineage>
        <taxon>Bacteria</taxon>
        <taxon>Pseudomonadati</taxon>
        <taxon>Bacteroidota</taxon>
        <taxon>Cytophagia</taxon>
        <taxon>Cytophagales</taxon>
        <taxon>Cyclobacteriaceae</taxon>
        <taxon>Algoriphagus</taxon>
    </lineage>
</organism>
<evidence type="ECO:0008006" key="4">
    <source>
        <dbReference type="Google" id="ProtNLM"/>
    </source>
</evidence>
<protein>
    <recommendedName>
        <fullName evidence="4">Viral A-type inclusion protein</fullName>
    </recommendedName>
</protein>
<dbReference type="RefSeq" id="WP_091697274.1">
    <property type="nucleotide sequence ID" value="NZ_FPBF01000008.1"/>
</dbReference>
<proteinExistence type="predicted"/>
<dbReference type="Proteomes" id="UP000199673">
    <property type="component" value="Unassembled WGS sequence"/>
</dbReference>